<sequence>MFAKVVVFCAALAAAHASLVGPMGLGGPIMAAGPLGLGIGKGMIATPVARIASPIGLVGNGLIGNGMLANGLIANGVVAGSGILANGLVGGHGIAGAPLVIGTGLLGAPVSLGLGLGKAIL</sequence>
<dbReference type="Proteomes" id="UP001054837">
    <property type="component" value="Unassembled WGS sequence"/>
</dbReference>
<gene>
    <name evidence="2" type="ORF">CDAR_50551</name>
</gene>
<comment type="caution">
    <text evidence="2">The sequence shown here is derived from an EMBL/GenBank/DDBJ whole genome shotgun (WGS) entry which is preliminary data.</text>
</comment>
<feature type="chain" id="PRO_5043315881" evidence="1">
    <location>
        <begin position="18"/>
        <end position="121"/>
    </location>
</feature>
<dbReference type="EMBL" id="BPLQ01012086">
    <property type="protein sequence ID" value="GIY62428.1"/>
    <property type="molecule type" value="Genomic_DNA"/>
</dbReference>
<protein>
    <submittedName>
        <fullName evidence="2">Uncharacterized protein</fullName>
    </submittedName>
</protein>
<evidence type="ECO:0000256" key="1">
    <source>
        <dbReference type="SAM" id="SignalP"/>
    </source>
</evidence>
<accession>A0AAV4UXE4</accession>
<proteinExistence type="predicted"/>
<keyword evidence="3" id="KW-1185">Reference proteome</keyword>
<feature type="signal peptide" evidence="1">
    <location>
        <begin position="1"/>
        <end position="17"/>
    </location>
</feature>
<dbReference type="AlphaFoldDB" id="A0AAV4UXE4"/>
<evidence type="ECO:0000313" key="2">
    <source>
        <dbReference type="EMBL" id="GIY62428.1"/>
    </source>
</evidence>
<name>A0AAV4UXE4_9ARAC</name>
<reference evidence="2 3" key="1">
    <citation type="submission" date="2021-06" db="EMBL/GenBank/DDBJ databases">
        <title>Caerostris darwini draft genome.</title>
        <authorList>
            <person name="Kono N."/>
            <person name="Arakawa K."/>
        </authorList>
    </citation>
    <scope>NUCLEOTIDE SEQUENCE [LARGE SCALE GENOMIC DNA]</scope>
</reference>
<keyword evidence="1" id="KW-0732">Signal</keyword>
<organism evidence="2 3">
    <name type="scientific">Caerostris darwini</name>
    <dbReference type="NCBI Taxonomy" id="1538125"/>
    <lineage>
        <taxon>Eukaryota</taxon>
        <taxon>Metazoa</taxon>
        <taxon>Ecdysozoa</taxon>
        <taxon>Arthropoda</taxon>
        <taxon>Chelicerata</taxon>
        <taxon>Arachnida</taxon>
        <taxon>Araneae</taxon>
        <taxon>Araneomorphae</taxon>
        <taxon>Entelegynae</taxon>
        <taxon>Araneoidea</taxon>
        <taxon>Araneidae</taxon>
        <taxon>Caerostris</taxon>
    </lineage>
</organism>
<evidence type="ECO:0000313" key="3">
    <source>
        <dbReference type="Proteomes" id="UP001054837"/>
    </source>
</evidence>